<dbReference type="SUPFAM" id="SSF53850">
    <property type="entry name" value="Periplasmic binding protein-like II"/>
    <property type="match status" value="1"/>
</dbReference>
<dbReference type="PANTHER" id="PTHR30346">
    <property type="entry name" value="TRANSCRIPTIONAL DUAL REGULATOR HCAR-RELATED"/>
    <property type="match status" value="1"/>
</dbReference>
<dbReference type="Gene3D" id="1.10.10.10">
    <property type="entry name" value="Winged helix-like DNA-binding domain superfamily/Winged helix DNA-binding domain"/>
    <property type="match status" value="1"/>
</dbReference>
<dbReference type="GO" id="GO:0032993">
    <property type="term" value="C:protein-DNA complex"/>
    <property type="evidence" value="ECO:0007669"/>
    <property type="project" value="TreeGrafter"/>
</dbReference>
<dbReference type="GO" id="GO:0003700">
    <property type="term" value="F:DNA-binding transcription factor activity"/>
    <property type="evidence" value="ECO:0007669"/>
    <property type="project" value="InterPro"/>
</dbReference>
<dbReference type="InterPro" id="IPR036388">
    <property type="entry name" value="WH-like_DNA-bd_sf"/>
</dbReference>
<dbReference type="SUPFAM" id="SSF46785">
    <property type="entry name" value="Winged helix' DNA-binding domain"/>
    <property type="match status" value="1"/>
</dbReference>
<dbReference type="CDD" id="cd05466">
    <property type="entry name" value="PBP2_LTTR_substrate"/>
    <property type="match status" value="1"/>
</dbReference>
<keyword evidence="2" id="KW-0805">Transcription regulation</keyword>
<organism evidence="6 7">
    <name type="scientific">Acidaminococcus fermentans</name>
    <dbReference type="NCBI Taxonomy" id="905"/>
    <lineage>
        <taxon>Bacteria</taxon>
        <taxon>Bacillati</taxon>
        <taxon>Bacillota</taxon>
        <taxon>Negativicutes</taxon>
        <taxon>Acidaminococcales</taxon>
        <taxon>Acidaminococcaceae</taxon>
        <taxon>Acidaminococcus</taxon>
    </lineage>
</organism>
<dbReference type="Pfam" id="PF03466">
    <property type="entry name" value="LysR_substrate"/>
    <property type="match status" value="1"/>
</dbReference>
<comment type="caution">
    <text evidence="6">The sequence shown here is derived from an EMBL/GenBank/DDBJ whole genome shotgun (WGS) entry which is preliminary data.</text>
</comment>
<dbReference type="InterPro" id="IPR005119">
    <property type="entry name" value="LysR_subst-bd"/>
</dbReference>
<dbReference type="FunFam" id="1.10.10.10:FF:000001">
    <property type="entry name" value="LysR family transcriptional regulator"/>
    <property type="match status" value="1"/>
</dbReference>
<dbReference type="InterPro" id="IPR036390">
    <property type="entry name" value="WH_DNA-bd_sf"/>
</dbReference>
<dbReference type="InterPro" id="IPR000847">
    <property type="entry name" value="LysR_HTH_N"/>
</dbReference>
<dbReference type="AlphaFoldDB" id="A0A6N7W129"/>
<feature type="domain" description="HTH lysR-type" evidence="5">
    <location>
        <begin position="1"/>
        <end position="58"/>
    </location>
</feature>
<dbReference type="PROSITE" id="PS50931">
    <property type="entry name" value="HTH_LYSR"/>
    <property type="match status" value="1"/>
</dbReference>
<comment type="similarity">
    <text evidence="1">Belongs to the LysR transcriptional regulatory family.</text>
</comment>
<protein>
    <submittedName>
        <fullName evidence="6">LysR family transcriptional regulator</fullName>
    </submittedName>
</protein>
<dbReference type="GO" id="GO:0003677">
    <property type="term" value="F:DNA binding"/>
    <property type="evidence" value="ECO:0007669"/>
    <property type="project" value="UniProtKB-KW"/>
</dbReference>
<dbReference type="PRINTS" id="PR00039">
    <property type="entry name" value="HTHLYSR"/>
</dbReference>
<evidence type="ECO:0000256" key="4">
    <source>
        <dbReference type="ARBA" id="ARBA00023163"/>
    </source>
</evidence>
<evidence type="ECO:0000313" key="6">
    <source>
        <dbReference type="EMBL" id="MSS81906.1"/>
    </source>
</evidence>
<sequence>MRLSYIPTFAAVCRWGTFSRAAEKLHISQPAVSKAIKELEQDCGVALFERQHSTISLTPEGRKLWEGCQRWLKESEELEKLGTSLKTGRQILRIGVVPMCGNTIFPQLHQQFLARHPHYQIRTVEDTASVLYGLLDRQELDLILCVTNHLPLAPYHCKVIKKSRLELFVARTHPLARKKILSFQDLAGVPLVLFPDTFGQTRYIRRLFAQAQTEPQVLHQTSQVFTILSYIRSGAAAGFLPEEFARTEKELAAVPLEGVPAASINLVWLQDTRTHPGIGEFVRECE</sequence>
<dbReference type="Pfam" id="PF00126">
    <property type="entry name" value="HTH_1"/>
    <property type="match status" value="1"/>
</dbReference>
<keyword evidence="4" id="KW-0804">Transcription</keyword>
<dbReference type="Proteomes" id="UP000441455">
    <property type="component" value="Unassembled WGS sequence"/>
</dbReference>
<keyword evidence="3" id="KW-0238">DNA-binding</keyword>
<evidence type="ECO:0000259" key="5">
    <source>
        <dbReference type="PROSITE" id="PS50931"/>
    </source>
</evidence>
<gene>
    <name evidence="6" type="ORF">FX155_04735</name>
</gene>
<dbReference type="PANTHER" id="PTHR30346:SF28">
    <property type="entry name" value="HTH-TYPE TRANSCRIPTIONAL REGULATOR CYNR"/>
    <property type="match status" value="1"/>
</dbReference>
<accession>A0A6N7W129</accession>
<dbReference type="EMBL" id="VULN01000005">
    <property type="protein sequence ID" value="MSS81906.1"/>
    <property type="molecule type" value="Genomic_DNA"/>
</dbReference>
<proteinExistence type="inferred from homology"/>
<evidence type="ECO:0000313" key="7">
    <source>
        <dbReference type="Proteomes" id="UP000441455"/>
    </source>
</evidence>
<dbReference type="RefSeq" id="WP_154487908.1">
    <property type="nucleotide sequence ID" value="NZ_VULN01000005.1"/>
</dbReference>
<dbReference type="Gene3D" id="3.40.190.290">
    <property type="match status" value="1"/>
</dbReference>
<name>A0A6N7W129_ACIFE</name>
<evidence type="ECO:0000256" key="2">
    <source>
        <dbReference type="ARBA" id="ARBA00023015"/>
    </source>
</evidence>
<reference evidence="6 7" key="1">
    <citation type="submission" date="2019-08" db="EMBL/GenBank/DDBJ databases">
        <title>In-depth cultivation of the pig gut microbiome towards novel bacterial diversity and tailored functional studies.</title>
        <authorList>
            <person name="Wylensek D."/>
            <person name="Hitch T.C.A."/>
            <person name="Clavel T."/>
        </authorList>
    </citation>
    <scope>NUCLEOTIDE SEQUENCE [LARGE SCALE GENOMIC DNA]</scope>
    <source>
        <strain evidence="6 7">WCA-389-WT-5B</strain>
    </source>
</reference>
<evidence type="ECO:0000256" key="3">
    <source>
        <dbReference type="ARBA" id="ARBA00023125"/>
    </source>
</evidence>
<dbReference type="OrthoDB" id="9803735at2"/>
<evidence type="ECO:0000256" key="1">
    <source>
        <dbReference type="ARBA" id="ARBA00009437"/>
    </source>
</evidence>